<proteinExistence type="predicted"/>
<organism evidence="2 3">
    <name type="scientific">Actinomyces graevenitzii C83</name>
    <dbReference type="NCBI Taxonomy" id="435830"/>
    <lineage>
        <taxon>Bacteria</taxon>
        <taxon>Bacillati</taxon>
        <taxon>Actinomycetota</taxon>
        <taxon>Actinomycetes</taxon>
        <taxon>Actinomycetales</taxon>
        <taxon>Actinomycetaceae</taxon>
        <taxon>Actinomyces</taxon>
    </lineage>
</organism>
<dbReference type="EMBL" id="ACRN01000006">
    <property type="protein sequence ID" value="EHM88227.1"/>
    <property type="molecule type" value="Genomic_DNA"/>
</dbReference>
<sequence length="83" mass="9237">MTDKKHNSLVFWIKCVDALGILILASPWVAMVYITSFFGIYGDSGASVDPTRYMGALINFPLLGFIVTQIVVVIMKVFATYKE</sequence>
<name>G9PFP2_9ACTO</name>
<comment type="caution">
    <text evidence="2">The sequence shown here is derived from an EMBL/GenBank/DDBJ whole genome shotgun (WGS) entry which is preliminary data.</text>
</comment>
<feature type="transmembrane region" description="Helical" evidence="1">
    <location>
        <begin position="53"/>
        <end position="79"/>
    </location>
</feature>
<dbReference type="HOGENOM" id="CLU_2490802_0_0_11"/>
<keyword evidence="1" id="KW-0812">Transmembrane</keyword>
<gene>
    <name evidence="2" type="ORF">HMPREF0045_01066</name>
</gene>
<keyword evidence="1" id="KW-0472">Membrane</keyword>
<keyword evidence="1" id="KW-1133">Transmembrane helix</keyword>
<evidence type="ECO:0000313" key="2">
    <source>
        <dbReference type="EMBL" id="EHM88227.1"/>
    </source>
</evidence>
<accession>G9PFP2</accession>
<dbReference type="Proteomes" id="UP000003822">
    <property type="component" value="Unassembled WGS sequence"/>
</dbReference>
<dbReference type="AlphaFoldDB" id="G9PFP2"/>
<protein>
    <submittedName>
        <fullName evidence="2">Uncharacterized protein</fullName>
    </submittedName>
</protein>
<dbReference type="RefSeq" id="WP_005986270.1">
    <property type="nucleotide sequence ID" value="NZ_JH470338.1"/>
</dbReference>
<reference evidence="2 3" key="1">
    <citation type="submission" date="2011-10" db="EMBL/GenBank/DDBJ databases">
        <title>The Genome Sequence of Actinomyces graevenitzii C83.</title>
        <authorList>
            <consortium name="The Broad Institute Genome Sequencing Platform"/>
            <consortium name="The Broad Institute Genome Sequencing Center for Infectious Disease"/>
            <person name="Earl A."/>
            <person name="Ward D."/>
            <person name="Feldgarden M."/>
            <person name="Gevers D."/>
            <person name="Sibley C.D."/>
            <person name="Field T.R."/>
            <person name="Grinwis M."/>
            <person name="Eshaghurshan C.S."/>
            <person name="Surette M.G."/>
            <person name="Young S.K."/>
            <person name="Zeng Q."/>
            <person name="Gargeya S."/>
            <person name="Fitzgerald M."/>
            <person name="Haas B."/>
            <person name="Abouelleil A."/>
            <person name="Alvarado L."/>
            <person name="Arachchi H.M."/>
            <person name="Berlin A."/>
            <person name="Brown A."/>
            <person name="Chapman S.B."/>
            <person name="Chen Z."/>
            <person name="Dunbar C."/>
            <person name="Freedman E."/>
            <person name="Gearin G."/>
            <person name="Goldberg J."/>
            <person name="Griggs A."/>
            <person name="Gujja S."/>
            <person name="Heiman D."/>
            <person name="Howarth C."/>
            <person name="Larson L."/>
            <person name="Lui A."/>
            <person name="MacDonald P.J.P."/>
            <person name="Montmayeur A."/>
            <person name="Murphy C."/>
            <person name="Neiman D."/>
            <person name="Pearson M."/>
            <person name="Priest M."/>
            <person name="Roberts A."/>
            <person name="Saif S."/>
            <person name="Shea T."/>
            <person name="Shenoy N."/>
            <person name="Sisk P."/>
            <person name="Stolte C."/>
            <person name="Sykes S."/>
            <person name="Wortman J."/>
            <person name="Nusbaum C."/>
            <person name="Birren B."/>
        </authorList>
    </citation>
    <scope>NUCLEOTIDE SEQUENCE [LARGE SCALE GENOMIC DNA]</scope>
    <source>
        <strain evidence="2 3">C83</strain>
    </source>
</reference>
<keyword evidence="3" id="KW-1185">Reference proteome</keyword>
<evidence type="ECO:0000256" key="1">
    <source>
        <dbReference type="SAM" id="Phobius"/>
    </source>
</evidence>
<feature type="transmembrane region" description="Helical" evidence="1">
    <location>
        <begin position="21"/>
        <end position="41"/>
    </location>
</feature>
<evidence type="ECO:0000313" key="3">
    <source>
        <dbReference type="Proteomes" id="UP000003822"/>
    </source>
</evidence>